<dbReference type="AlphaFoldDB" id="A0A6N3DFK1"/>
<dbReference type="Pfam" id="PF13411">
    <property type="entry name" value="MerR_1"/>
    <property type="match status" value="1"/>
</dbReference>
<dbReference type="SUPFAM" id="SSF46955">
    <property type="entry name" value="Putative DNA-binding domain"/>
    <property type="match status" value="1"/>
</dbReference>
<dbReference type="PROSITE" id="PS50937">
    <property type="entry name" value="HTH_MERR_2"/>
    <property type="match status" value="1"/>
</dbReference>
<dbReference type="Gene3D" id="1.10.1660.10">
    <property type="match status" value="1"/>
</dbReference>
<evidence type="ECO:0000256" key="1">
    <source>
        <dbReference type="ARBA" id="ARBA00023125"/>
    </source>
</evidence>
<dbReference type="InterPro" id="IPR000551">
    <property type="entry name" value="MerR-type_HTH_dom"/>
</dbReference>
<keyword evidence="1" id="KW-0238">DNA-binding</keyword>
<dbReference type="SMART" id="SM00422">
    <property type="entry name" value="HTH_MERR"/>
    <property type="match status" value="1"/>
</dbReference>
<reference evidence="3" key="1">
    <citation type="submission" date="2019-11" db="EMBL/GenBank/DDBJ databases">
        <authorList>
            <person name="Feng L."/>
        </authorList>
    </citation>
    <scope>NUCLEOTIDE SEQUENCE</scope>
    <source>
        <strain evidence="3">VdisparLFYP95</strain>
    </source>
</reference>
<dbReference type="InterPro" id="IPR009061">
    <property type="entry name" value="DNA-bd_dom_put_sf"/>
</dbReference>
<dbReference type="InterPro" id="IPR047057">
    <property type="entry name" value="MerR_fam"/>
</dbReference>
<proteinExistence type="predicted"/>
<dbReference type="PROSITE" id="PS00552">
    <property type="entry name" value="HTH_MERR_1"/>
    <property type="match status" value="1"/>
</dbReference>
<dbReference type="CDD" id="cd01109">
    <property type="entry name" value="HTH_YyaN"/>
    <property type="match status" value="1"/>
</dbReference>
<dbReference type="EMBL" id="CACRUF010000053">
    <property type="protein sequence ID" value="VYU27680.1"/>
    <property type="molecule type" value="Genomic_DNA"/>
</dbReference>
<protein>
    <submittedName>
        <fullName evidence="3">HTH-type transcriptional regulator AdhR</fullName>
    </submittedName>
</protein>
<organism evidence="3">
    <name type="scientific">Veillonella dispar</name>
    <dbReference type="NCBI Taxonomy" id="39778"/>
    <lineage>
        <taxon>Bacteria</taxon>
        <taxon>Bacillati</taxon>
        <taxon>Bacillota</taxon>
        <taxon>Negativicutes</taxon>
        <taxon>Veillonellales</taxon>
        <taxon>Veillonellaceae</taxon>
        <taxon>Veillonella</taxon>
    </lineage>
</organism>
<feature type="domain" description="HTH merR-type" evidence="2">
    <location>
        <begin position="2"/>
        <end position="71"/>
    </location>
</feature>
<name>A0A6N3DFK1_9FIRM</name>
<dbReference type="PANTHER" id="PTHR30204">
    <property type="entry name" value="REDOX-CYCLING DRUG-SENSING TRANSCRIPTIONAL ACTIVATOR SOXR"/>
    <property type="match status" value="1"/>
</dbReference>
<accession>A0A6N3DFK1</accession>
<dbReference type="RefSeq" id="WP_156719980.1">
    <property type="nucleotide sequence ID" value="NZ_CACRUF010000053.1"/>
</dbReference>
<dbReference type="PANTHER" id="PTHR30204:SF82">
    <property type="entry name" value="TRANSCRIPTIONAL REGULATOR, MERR FAMILY"/>
    <property type="match status" value="1"/>
</dbReference>
<evidence type="ECO:0000259" key="2">
    <source>
        <dbReference type="PROSITE" id="PS50937"/>
    </source>
</evidence>
<dbReference type="GO" id="GO:0003700">
    <property type="term" value="F:DNA-binding transcription factor activity"/>
    <property type="evidence" value="ECO:0007669"/>
    <property type="project" value="InterPro"/>
</dbReference>
<sequence length="165" mass="19527">MTYTVGEIAKKLNVAPSTLRYYDKEGLLPFVERSVGGIRVFHDEDMDWLELIECMKHTGMPIKEIKHFIDYCVEGDSRINERLSIIRNQRDRVLVEIEHLQSRLSMLEFKTWFYEQAKANGTTSFYESLTPDDVPVEYHKYFERKWRADKEAAENGEPPKKYRAI</sequence>
<dbReference type="GO" id="GO:0003677">
    <property type="term" value="F:DNA binding"/>
    <property type="evidence" value="ECO:0007669"/>
    <property type="project" value="UniProtKB-KW"/>
</dbReference>
<gene>
    <name evidence="3" type="primary">adhR_2</name>
    <name evidence="3" type="ORF">VDLFYP95_01973</name>
</gene>
<evidence type="ECO:0000313" key="3">
    <source>
        <dbReference type="EMBL" id="VYU27680.1"/>
    </source>
</evidence>
<dbReference type="PRINTS" id="PR00040">
    <property type="entry name" value="HTHMERR"/>
</dbReference>